<name>A0AA86RIG1_9EUKA</name>
<dbReference type="EMBL" id="CATOUU010001026">
    <property type="protein sequence ID" value="CAI9967565.1"/>
    <property type="molecule type" value="Genomic_DNA"/>
</dbReference>
<keyword evidence="1" id="KW-0378">Hydrolase</keyword>
<evidence type="ECO:0000313" key="3">
    <source>
        <dbReference type="EMBL" id="CAL6109251.1"/>
    </source>
</evidence>
<keyword evidence="1" id="KW-0540">Nuclease</keyword>
<dbReference type="GO" id="GO:0004519">
    <property type="term" value="F:endonuclease activity"/>
    <property type="evidence" value="ECO:0007669"/>
    <property type="project" value="UniProtKB-KW"/>
</dbReference>
<protein>
    <submittedName>
        <fullName evidence="1">DDE superfamily endonuclease domain-containing protein</fullName>
    </submittedName>
    <submittedName>
        <fullName evidence="2">DDE_superfamily endonuclease domain-containing protein</fullName>
    </submittedName>
</protein>
<evidence type="ECO:0000313" key="4">
    <source>
        <dbReference type="Proteomes" id="UP001642409"/>
    </source>
</evidence>
<proteinExistence type="predicted"/>
<dbReference type="InterPro" id="IPR036388">
    <property type="entry name" value="WH-like_DNA-bd_sf"/>
</dbReference>
<keyword evidence="4" id="KW-1185">Reference proteome</keyword>
<reference evidence="2 4" key="2">
    <citation type="submission" date="2024-07" db="EMBL/GenBank/DDBJ databases">
        <authorList>
            <person name="Akdeniz Z."/>
        </authorList>
    </citation>
    <scope>NUCLEOTIDE SEQUENCE [LARGE SCALE GENOMIC DNA]</scope>
</reference>
<comment type="caution">
    <text evidence="1">The sequence shown here is derived from an EMBL/GenBank/DDBJ whole genome shotgun (WGS) entry which is preliminary data.</text>
</comment>
<dbReference type="Proteomes" id="UP001642409">
    <property type="component" value="Unassembled WGS sequence"/>
</dbReference>
<sequence length="171" mass="20317">MAETNKFQPQLSTENRLKVIEMLKEQGNDPKTYLYIANMFKISTRTVYRIQETFKKHGRVQTLSTGRSVSKYTEADRICLRDLAIADAYATLHQLKARFENICQKNISTTRISQILKQFDLQTHYILQEPEQYKNKSKRSQGLQRIRKQPLCQSQILYDNMVKQYLYLLKW</sequence>
<dbReference type="InterPro" id="IPR009057">
    <property type="entry name" value="Homeodomain-like_sf"/>
</dbReference>
<evidence type="ECO:0000313" key="2">
    <source>
        <dbReference type="EMBL" id="CAL6033198.1"/>
    </source>
</evidence>
<dbReference type="AlphaFoldDB" id="A0AA86RIG1"/>
<dbReference type="EMBL" id="CAXDID020000665">
    <property type="protein sequence ID" value="CAL6109251.1"/>
    <property type="molecule type" value="Genomic_DNA"/>
</dbReference>
<dbReference type="SUPFAM" id="SSF46689">
    <property type="entry name" value="Homeodomain-like"/>
    <property type="match status" value="1"/>
</dbReference>
<dbReference type="EMBL" id="CAXDID020000125">
    <property type="protein sequence ID" value="CAL6033198.1"/>
    <property type="molecule type" value="Genomic_DNA"/>
</dbReference>
<evidence type="ECO:0000313" key="1">
    <source>
        <dbReference type="EMBL" id="CAI9967565.1"/>
    </source>
</evidence>
<reference evidence="1" key="1">
    <citation type="submission" date="2023-06" db="EMBL/GenBank/DDBJ databases">
        <authorList>
            <person name="Kurt Z."/>
        </authorList>
    </citation>
    <scope>NUCLEOTIDE SEQUENCE</scope>
</reference>
<accession>A0AA86RIG1</accession>
<gene>
    <name evidence="2" type="ORF">HINF_LOCUS34849</name>
    <name evidence="1" type="ORF">HINF_LOCUS55210</name>
    <name evidence="3" type="ORF">HINF_LOCUS75355</name>
</gene>
<dbReference type="Gene3D" id="1.10.10.10">
    <property type="entry name" value="Winged helix-like DNA-binding domain superfamily/Winged helix DNA-binding domain"/>
    <property type="match status" value="1"/>
</dbReference>
<organism evidence="1">
    <name type="scientific">Hexamita inflata</name>
    <dbReference type="NCBI Taxonomy" id="28002"/>
    <lineage>
        <taxon>Eukaryota</taxon>
        <taxon>Metamonada</taxon>
        <taxon>Diplomonadida</taxon>
        <taxon>Hexamitidae</taxon>
        <taxon>Hexamitinae</taxon>
        <taxon>Hexamita</taxon>
    </lineage>
</organism>
<keyword evidence="1" id="KW-0255">Endonuclease</keyword>